<dbReference type="Gene3D" id="3.40.50.11190">
    <property type="match status" value="1"/>
</dbReference>
<dbReference type="AlphaFoldDB" id="A0A9W6LDG6"/>
<feature type="binding site" evidence="2">
    <location>
        <position position="260"/>
    </location>
    <ligand>
        <name>substrate</name>
    </ligand>
</feature>
<evidence type="ECO:0000256" key="1">
    <source>
        <dbReference type="PIRSR" id="PIRSR620023-1"/>
    </source>
</evidence>
<dbReference type="NCBIfam" id="TIGR03590">
    <property type="entry name" value="PseG"/>
    <property type="match status" value="1"/>
</dbReference>
<protein>
    <submittedName>
        <fullName evidence="3">UDP-2,4-diacetamido-2,4, 6-trideoxy-beta-L-altropyranose hydrolase</fullName>
    </submittedName>
</protein>
<evidence type="ECO:0000313" key="3">
    <source>
        <dbReference type="EMBL" id="GLI38491.1"/>
    </source>
</evidence>
<feature type="active site" description="Proton acceptor" evidence="1">
    <location>
        <position position="22"/>
    </location>
</feature>
<name>A0A9W6LDG6_9BACT</name>
<dbReference type="Proteomes" id="UP001144352">
    <property type="component" value="Unassembled WGS sequence"/>
</dbReference>
<dbReference type="Gene3D" id="3.40.50.2000">
    <property type="entry name" value="Glycogen Phosphorylase B"/>
    <property type="match status" value="1"/>
</dbReference>
<accession>A0A9W6LDG6</accession>
<dbReference type="SUPFAM" id="SSF53756">
    <property type="entry name" value="UDP-Glycosyltransferase/glycogen phosphorylase"/>
    <property type="match status" value="1"/>
</dbReference>
<keyword evidence="4" id="KW-1185">Reference proteome</keyword>
<evidence type="ECO:0000313" key="4">
    <source>
        <dbReference type="Proteomes" id="UP001144352"/>
    </source>
</evidence>
<evidence type="ECO:0000256" key="2">
    <source>
        <dbReference type="PIRSR" id="PIRSR620023-2"/>
    </source>
</evidence>
<gene>
    <name evidence="3" type="primary">rkpO</name>
    <name evidence="3" type="ORF">GHYDROH2_19920</name>
</gene>
<dbReference type="GO" id="GO:0016787">
    <property type="term" value="F:hydrolase activity"/>
    <property type="evidence" value="ECO:0007669"/>
    <property type="project" value="UniProtKB-KW"/>
</dbReference>
<sequence length="359" mass="39883">MADKHQTIIMRTDASVQIGTGHVMRCLTLAESLANHGARVSFLCRELDGHLCDHIEARGFRAFRLSPQEDDTGTEEILKELRPDWLVVDHYFLDAAWESRMRPHVGKIMVIDDLADRPHDCDLLLDQNYYVDLENRYRGLVPETCRLFLGPRHALLRPEFIAARSSLLERNGTITRVLVFFGGSDSTNETGKTLDALARYKGKKLSVNVVVGASNPRREEIREQCATIPGVTFHCQVPTMARLMAEADFAFGAGGTATWERCFLGLPAAAIVLAQNQLEVIRAVAGAGALRNLGWHQDVTVDRIVEELEWAVGNPGAVREMGIRAQELMRSSTAREESPLIRAFCEEGDGSCWNVPSAS</sequence>
<dbReference type="InterPro" id="IPR020023">
    <property type="entry name" value="PseG"/>
</dbReference>
<dbReference type="RefSeq" id="WP_214186412.1">
    <property type="nucleotide sequence ID" value="NZ_BSDS01000001.1"/>
</dbReference>
<comment type="caution">
    <text evidence="3">The sequence shown here is derived from an EMBL/GenBank/DDBJ whole genome shotgun (WGS) entry which is preliminary data.</text>
</comment>
<organism evidence="3 4">
    <name type="scientific">Geobacter hydrogenophilus</name>
    <dbReference type="NCBI Taxonomy" id="40983"/>
    <lineage>
        <taxon>Bacteria</taxon>
        <taxon>Pseudomonadati</taxon>
        <taxon>Thermodesulfobacteriota</taxon>
        <taxon>Desulfuromonadia</taxon>
        <taxon>Geobacterales</taxon>
        <taxon>Geobacteraceae</taxon>
        <taxon>Geobacter</taxon>
    </lineage>
</organism>
<dbReference type="EMBL" id="BSDS01000001">
    <property type="protein sequence ID" value="GLI38491.1"/>
    <property type="molecule type" value="Genomic_DNA"/>
</dbReference>
<reference evidence="3" key="1">
    <citation type="submission" date="2022-12" db="EMBL/GenBank/DDBJ databases">
        <title>Reference genome sequencing for broad-spectrum identification of bacterial and archaeal isolates by mass spectrometry.</title>
        <authorList>
            <person name="Sekiguchi Y."/>
            <person name="Tourlousse D.M."/>
        </authorList>
    </citation>
    <scope>NUCLEOTIDE SEQUENCE</scope>
    <source>
        <strain evidence="3">H2</strain>
    </source>
</reference>
<feature type="binding site" evidence="2">
    <location>
        <position position="157"/>
    </location>
    <ligand>
        <name>substrate</name>
    </ligand>
</feature>
<proteinExistence type="predicted"/>
<keyword evidence="3" id="KW-0378">Hydrolase</keyword>